<evidence type="ECO:0000313" key="3">
    <source>
        <dbReference type="Proteomes" id="UP000800041"/>
    </source>
</evidence>
<dbReference type="OrthoDB" id="5400409at2759"/>
<proteinExistence type="predicted"/>
<dbReference type="EMBL" id="ML977169">
    <property type="protein sequence ID" value="KAF1984286.1"/>
    <property type="molecule type" value="Genomic_DNA"/>
</dbReference>
<feature type="compositionally biased region" description="Polar residues" evidence="1">
    <location>
        <begin position="877"/>
        <end position="889"/>
    </location>
</feature>
<feature type="compositionally biased region" description="Polar residues" evidence="1">
    <location>
        <begin position="700"/>
        <end position="710"/>
    </location>
</feature>
<feature type="compositionally biased region" description="Polar residues" evidence="1">
    <location>
        <begin position="729"/>
        <end position="739"/>
    </location>
</feature>
<feature type="compositionally biased region" description="Polar residues" evidence="1">
    <location>
        <begin position="799"/>
        <end position="819"/>
    </location>
</feature>
<feature type="compositionally biased region" description="Low complexity" evidence="1">
    <location>
        <begin position="844"/>
        <end position="855"/>
    </location>
</feature>
<sequence length="889" mass="99471">MSRRSAIHYCDSNPHSTRLQTPADNIFLWPTLTDGSESWMQNDEGQCDVLLANNRKYSQRQANFLENAKWHIAGDQAKANALRARLQFHESKMELFLRPIELQLHLTTHAAIRATRDEVAHIPTRVRDMLSPNPVSRQLPPVPPQLDTKYVEGLQFNKPRAFTSGDFFPLAEGIDALVFHLNQSTIQFAGTGLGIFRPSPKQCNSLIKSRWLFEKLVHNSVLSEAGPDSLYAVTLESLFEKIKVQYERFGHELDHVLDDIESLPAEAFHVWLPDEPVAMPPSIKDPKREHSEIKILERPMGERGAYKNRVLTVFRRPDLKVLRLVRTATLDSTTTLEGLPPAVHEEEREIDLHKVSLVPHYARGPEPKIEIRFPGLASGDDYLFDNKLHLYDFQQSLTGYRVEYAARAEWKLHYSSKVPFSSKDNAGAGEVQLWYPELLSDITPSQDQGPPQGIQRAMSIYSNFEVAGSGIPSPTFPTNNPASDDNSTTLYQSRPPAPVLIILTKWDKQLCYLHLRLRKSMDIHKPRCDCKSDKESQTSDCRRVVIECEPPSRTPFPVRKHVVESTGAESQLDEWNMALFALPQAPHPASDLIKEKETKWLSLNFNTVADRKAFQESFGLVSMKRNESDAAFELKSRQIRTRSLRPNANQAAPRSQSGNTRMIRAHSSSSHGSVSSLGSPTSPHPRERLPHIHEMPASPPNGQSTDTFATPTHERGGFPTGLRIRGVSESGSSNISRPSSFDPADPSPRSSFAGPVSDNRTSQSTNEAPYPSSNHEYSIDAISPQSSYTTMSLATLWPSNANGSSSRQHQQYNYHTPHNNGPPAQHSISRRPVNQPAMHELADTSRTSGARSGGSVPELADTSGAFVRPAPQERRANQGNGYQQQMRYA</sequence>
<evidence type="ECO:0000256" key="1">
    <source>
        <dbReference type="SAM" id="MobiDB-lite"/>
    </source>
</evidence>
<protein>
    <submittedName>
        <fullName evidence="2">Uncharacterized protein</fullName>
    </submittedName>
</protein>
<name>A0A6G1GTJ4_9PEZI</name>
<feature type="compositionally biased region" description="Basic and acidic residues" evidence="1">
    <location>
        <begin position="684"/>
        <end position="694"/>
    </location>
</feature>
<keyword evidence="3" id="KW-1185">Reference proteome</keyword>
<reference evidence="2" key="1">
    <citation type="journal article" date="2020" name="Stud. Mycol.">
        <title>101 Dothideomycetes genomes: a test case for predicting lifestyles and emergence of pathogens.</title>
        <authorList>
            <person name="Haridas S."/>
            <person name="Albert R."/>
            <person name="Binder M."/>
            <person name="Bloem J."/>
            <person name="Labutti K."/>
            <person name="Salamov A."/>
            <person name="Andreopoulos B."/>
            <person name="Baker S."/>
            <person name="Barry K."/>
            <person name="Bills G."/>
            <person name="Bluhm B."/>
            <person name="Cannon C."/>
            <person name="Castanera R."/>
            <person name="Culley D."/>
            <person name="Daum C."/>
            <person name="Ezra D."/>
            <person name="Gonzalez J."/>
            <person name="Henrissat B."/>
            <person name="Kuo A."/>
            <person name="Liang C."/>
            <person name="Lipzen A."/>
            <person name="Lutzoni F."/>
            <person name="Magnuson J."/>
            <person name="Mondo S."/>
            <person name="Nolan M."/>
            <person name="Ohm R."/>
            <person name="Pangilinan J."/>
            <person name="Park H.-J."/>
            <person name="Ramirez L."/>
            <person name="Alfaro M."/>
            <person name="Sun H."/>
            <person name="Tritt A."/>
            <person name="Yoshinaga Y."/>
            <person name="Zwiers L.-H."/>
            <person name="Turgeon B."/>
            <person name="Goodwin S."/>
            <person name="Spatafora J."/>
            <person name="Crous P."/>
            <person name="Grigoriev I."/>
        </authorList>
    </citation>
    <scope>NUCLEOTIDE SEQUENCE</scope>
    <source>
        <strain evidence="2">CBS 113979</strain>
    </source>
</reference>
<gene>
    <name evidence="2" type="ORF">K402DRAFT_406247</name>
</gene>
<organism evidence="2 3">
    <name type="scientific">Aulographum hederae CBS 113979</name>
    <dbReference type="NCBI Taxonomy" id="1176131"/>
    <lineage>
        <taxon>Eukaryota</taxon>
        <taxon>Fungi</taxon>
        <taxon>Dikarya</taxon>
        <taxon>Ascomycota</taxon>
        <taxon>Pezizomycotina</taxon>
        <taxon>Dothideomycetes</taxon>
        <taxon>Pleosporomycetidae</taxon>
        <taxon>Aulographales</taxon>
        <taxon>Aulographaceae</taxon>
    </lineage>
</organism>
<feature type="compositionally biased region" description="Polar residues" evidence="1">
    <location>
        <begin position="758"/>
        <end position="776"/>
    </location>
</feature>
<accession>A0A6G1GTJ4</accession>
<feature type="region of interest" description="Disordered" evidence="1">
    <location>
        <begin position="799"/>
        <end position="889"/>
    </location>
</feature>
<feature type="compositionally biased region" description="Polar residues" evidence="1">
    <location>
        <begin position="644"/>
        <end position="660"/>
    </location>
</feature>
<feature type="region of interest" description="Disordered" evidence="1">
    <location>
        <begin position="636"/>
        <end position="778"/>
    </location>
</feature>
<feature type="compositionally biased region" description="Low complexity" evidence="1">
    <location>
        <begin position="666"/>
        <end position="681"/>
    </location>
</feature>
<dbReference type="Proteomes" id="UP000800041">
    <property type="component" value="Unassembled WGS sequence"/>
</dbReference>
<evidence type="ECO:0000313" key="2">
    <source>
        <dbReference type="EMBL" id="KAF1984286.1"/>
    </source>
</evidence>
<dbReference type="AlphaFoldDB" id="A0A6G1GTJ4"/>